<sequence length="216" mass="23563">VQSLPNTTSSGSCIVATDFDHDGDLDLFVGGRIKPQRYPEPARSCILRNDSDKGTVRFTDVTDQLAPGLSQAGLICAALWTDVDNDSWPDLLIAGEFMPVSVFKNQQGRRLAAASMPSLEKAVGFWNSLTAGDFDNDGDMDYVAGNLGLNNRFQASDSHPVSVYAADYDKNGTLDPILSFFNGDTEYPIHPRDVLTDQVPSLKKKMTSYATYGKLK</sequence>
<dbReference type="SUPFAM" id="SSF69318">
    <property type="entry name" value="Integrin alpha N-terminal domain"/>
    <property type="match status" value="1"/>
</dbReference>
<dbReference type="Proteomes" id="UP000471082">
    <property type="component" value="Unassembled WGS sequence"/>
</dbReference>
<dbReference type="AlphaFoldDB" id="A0A7X5N160"/>
<feature type="non-terminal residue" evidence="2">
    <location>
        <position position="1"/>
    </location>
</feature>
<protein>
    <submittedName>
        <fullName evidence="2">VCBS repeat-containing protein</fullName>
    </submittedName>
</protein>
<feature type="non-terminal residue" evidence="2">
    <location>
        <position position="216"/>
    </location>
</feature>
<name>A0A7X5N160_XANPE</name>
<gene>
    <name evidence="2" type="ORF">G3W61_25470</name>
</gene>
<comment type="caution">
    <text evidence="2">The sequence shown here is derived from an EMBL/GenBank/DDBJ whole genome shotgun (WGS) entry which is preliminary data.</text>
</comment>
<evidence type="ECO:0000313" key="2">
    <source>
        <dbReference type="EMBL" id="NEL79572.1"/>
    </source>
</evidence>
<organism evidence="2 3">
    <name type="scientific">Xanthomonas perforans</name>
    <dbReference type="NCBI Taxonomy" id="442694"/>
    <lineage>
        <taxon>Bacteria</taxon>
        <taxon>Pseudomonadati</taxon>
        <taxon>Pseudomonadota</taxon>
        <taxon>Gammaproteobacteria</taxon>
        <taxon>Lysobacterales</taxon>
        <taxon>Lysobacteraceae</taxon>
        <taxon>Xanthomonas</taxon>
    </lineage>
</organism>
<keyword evidence="1" id="KW-0732">Signal</keyword>
<dbReference type="InterPro" id="IPR013517">
    <property type="entry name" value="FG-GAP"/>
</dbReference>
<dbReference type="Gene3D" id="2.130.10.130">
    <property type="entry name" value="Integrin alpha, N-terminal"/>
    <property type="match status" value="1"/>
</dbReference>
<dbReference type="EMBL" id="JAAGYU010000757">
    <property type="protein sequence ID" value="NEL79572.1"/>
    <property type="molecule type" value="Genomic_DNA"/>
</dbReference>
<dbReference type="PANTHER" id="PTHR46580:SF4">
    <property type="entry name" value="ATP_GTP-BINDING PROTEIN"/>
    <property type="match status" value="1"/>
</dbReference>
<evidence type="ECO:0000313" key="3">
    <source>
        <dbReference type="Proteomes" id="UP000471082"/>
    </source>
</evidence>
<dbReference type="InterPro" id="IPR028994">
    <property type="entry name" value="Integrin_alpha_N"/>
</dbReference>
<dbReference type="PANTHER" id="PTHR46580">
    <property type="entry name" value="SENSOR KINASE-RELATED"/>
    <property type="match status" value="1"/>
</dbReference>
<proteinExistence type="predicted"/>
<evidence type="ECO:0000256" key="1">
    <source>
        <dbReference type="ARBA" id="ARBA00022729"/>
    </source>
</evidence>
<dbReference type="Pfam" id="PF13517">
    <property type="entry name" value="FG-GAP_3"/>
    <property type="match status" value="1"/>
</dbReference>
<reference evidence="2 3" key="1">
    <citation type="submission" date="2019-11" db="EMBL/GenBank/DDBJ databases">
        <title>Genome-resolved metagenomics to study the prevalence of co-infection and intraspecific heterogeneity among plant pathogen metapopulations.</title>
        <authorList>
            <person name="Newberry E."/>
            <person name="Bhandari R."/>
            <person name="Kemble J."/>
            <person name="Sikora E."/>
            <person name="Potnis N."/>
        </authorList>
    </citation>
    <scope>NUCLEOTIDE SEQUENCE [LARGE SCALE GENOMIC DNA]</scope>
    <source>
        <strain evidence="2">Xp_Tom_Tuscaloosa_18b</strain>
    </source>
</reference>
<accession>A0A7X5N160</accession>